<dbReference type="OrthoDB" id="10054919at2759"/>
<keyword evidence="4" id="KW-1185">Reference proteome</keyword>
<dbReference type="Proteomes" id="UP000681722">
    <property type="component" value="Unassembled WGS sequence"/>
</dbReference>
<sequence>MSSEYVARNENYPIEKSDRESRCRSELGEVRCQSQQTFTLPPIANGIQTCVRCKQPFHVNTADDNINNIPRNGAKPRTPSSRGSAGLCRDCVSFKPSQSVLLERTPSSRLFKSASMDWTDVGDKIETWFEKAKTPDQRVVYGFLEKINNDKELDKAIDPSHGKSLDDILDNLKKYRSRFGRNRTGKNDRFTRVFESSSWRVMRHQYTPRQFSRYNSIYGDDASRDLRMGSIFTTTQRKIGSTFLLHPGGQTKSAISTSSPFRSVSVDRNSSDKENTSLLSFSTTSSTTMTNTNPTTVAVMNKRIRSSNRTSSSTVFVENKHLVPTKRQRNKSSTLSSNIKKNIQMKVSPRTTKSKQIIDHDYHRQQHSSLRRKTKTATPTSKVDKQQPPHSRIINKKKYDNSDTNQNWMKILGFKPDDPSSPSLSIEERVKLRRTASTPAEQKPPKKSTPIVNHRHTRSSVLSTNDLQQANKNRQKRKSSTGDFHSHLSKSNTSVNQDLKQIRKAMANVTVTHPSSQQLKKRKSTPVAIVSTTSMTVSSKKQRSTARKKNLHDEQIVVEEPSSHAQATTSTKLFLSSGLDLNNIILGNRERRSVGNGID</sequence>
<evidence type="ECO:0000313" key="2">
    <source>
        <dbReference type="EMBL" id="CAF0918819.1"/>
    </source>
</evidence>
<comment type="caution">
    <text evidence="2">The sequence shown here is derived from an EMBL/GenBank/DDBJ whole genome shotgun (WGS) entry which is preliminary data.</text>
</comment>
<evidence type="ECO:0000313" key="3">
    <source>
        <dbReference type="EMBL" id="CAF3698556.1"/>
    </source>
</evidence>
<dbReference type="EMBL" id="CAJNOQ010001784">
    <property type="protein sequence ID" value="CAF0918819.1"/>
    <property type="molecule type" value="Genomic_DNA"/>
</dbReference>
<dbReference type="Proteomes" id="UP000663829">
    <property type="component" value="Unassembled WGS sequence"/>
</dbReference>
<protein>
    <submittedName>
        <fullName evidence="2">Uncharacterized protein</fullName>
    </submittedName>
</protein>
<feature type="compositionally biased region" description="Basic residues" evidence="1">
    <location>
        <begin position="365"/>
        <end position="375"/>
    </location>
</feature>
<evidence type="ECO:0000256" key="1">
    <source>
        <dbReference type="SAM" id="MobiDB-lite"/>
    </source>
</evidence>
<feature type="region of interest" description="Disordered" evidence="1">
    <location>
        <begin position="432"/>
        <end position="496"/>
    </location>
</feature>
<reference evidence="2" key="1">
    <citation type="submission" date="2021-02" db="EMBL/GenBank/DDBJ databases">
        <authorList>
            <person name="Nowell W R."/>
        </authorList>
    </citation>
    <scope>NUCLEOTIDE SEQUENCE</scope>
</reference>
<dbReference type="EMBL" id="CAJOBC010001784">
    <property type="protein sequence ID" value="CAF3698556.1"/>
    <property type="molecule type" value="Genomic_DNA"/>
</dbReference>
<organism evidence="2 4">
    <name type="scientific">Didymodactylos carnosus</name>
    <dbReference type="NCBI Taxonomy" id="1234261"/>
    <lineage>
        <taxon>Eukaryota</taxon>
        <taxon>Metazoa</taxon>
        <taxon>Spiralia</taxon>
        <taxon>Gnathifera</taxon>
        <taxon>Rotifera</taxon>
        <taxon>Eurotatoria</taxon>
        <taxon>Bdelloidea</taxon>
        <taxon>Philodinida</taxon>
        <taxon>Philodinidae</taxon>
        <taxon>Didymodactylos</taxon>
    </lineage>
</organism>
<feature type="region of interest" description="Disordered" evidence="1">
    <location>
        <begin position="346"/>
        <end position="402"/>
    </location>
</feature>
<gene>
    <name evidence="2" type="ORF">GPM918_LOCUS9541</name>
    <name evidence="3" type="ORF">SRO942_LOCUS9542</name>
</gene>
<evidence type="ECO:0000313" key="4">
    <source>
        <dbReference type="Proteomes" id="UP000663829"/>
    </source>
</evidence>
<accession>A0A814ATL2</accession>
<dbReference type="AlphaFoldDB" id="A0A814ATL2"/>
<feature type="compositionally biased region" description="Polar residues" evidence="1">
    <location>
        <begin position="459"/>
        <end position="472"/>
    </location>
</feature>
<name>A0A814ATL2_9BILA</name>
<proteinExistence type="predicted"/>